<sequence length="309" mass="35378">MADVSELRLVATRSGSMSLVYEGRVYKLRYTGLVYFGIKQRRLKGCHMDKPGCDICDHEKRSHRKLPANLKKRSAEETKSIPAIYDEEASVASAVPSTSDHFPLFKRVKSMMYNHRLKCKTKLAVHRRDMQIPDAFMTTKAREKFLLWQNALRHILTFATGSNIRLLAARRTWGMDSTFKGAPQWYQQLFTIHAFVAGKLVPAVYCLCTGKDIGTYGYILFTNNDLEGWHNGLNRKADKIYNGFYELLQLLIAEQGVMDTLVQQVESGNATVGDLRRVNKVYAEKQQRVHNIRVNTPTVNVRWNSSLKL</sequence>
<organism evidence="1 2">
    <name type="scientific">Trichinella zimbabwensis</name>
    <dbReference type="NCBI Taxonomy" id="268475"/>
    <lineage>
        <taxon>Eukaryota</taxon>
        <taxon>Metazoa</taxon>
        <taxon>Ecdysozoa</taxon>
        <taxon>Nematoda</taxon>
        <taxon>Enoplea</taxon>
        <taxon>Dorylaimia</taxon>
        <taxon>Trichinellida</taxon>
        <taxon>Trichinellidae</taxon>
        <taxon>Trichinella</taxon>
    </lineage>
</organism>
<dbReference type="EMBL" id="JYDP01000278">
    <property type="protein sequence ID" value="KRZ01569.1"/>
    <property type="molecule type" value="Genomic_DNA"/>
</dbReference>
<dbReference type="Proteomes" id="UP000055024">
    <property type="component" value="Unassembled WGS sequence"/>
</dbReference>
<evidence type="ECO:0008006" key="3">
    <source>
        <dbReference type="Google" id="ProtNLM"/>
    </source>
</evidence>
<gene>
    <name evidence="1" type="ORF">T11_13016</name>
</gene>
<accession>A0A0V1GTI6</accession>
<evidence type="ECO:0000313" key="1">
    <source>
        <dbReference type="EMBL" id="KRZ01569.1"/>
    </source>
</evidence>
<dbReference type="PANTHER" id="PTHR47160:SF10">
    <property type="entry name" value="MULE TRANSPOSASE DOMAIN-CONTAINING PROTEIN"/>
    <property type="match status" value="1"/>
</dbReference>
<name>A0A0V1GTI6_9BILA</name>
<evidence type="ECO:0000313" key="2">
    <source>
        <dbReference type="Proteomes" id="UP000055024"/>
    </source>
</evidence>
<comment type="caution">
    <text evidence="1">The sequence shown here is derived from an EMBL/GenBank/DDBJ whole genome shotgun (WGS) entry which is preliminary data.</text>
</comment>
<reference evidence="1 2" key="1">
    <citation type="submission" date="2015-01" db="EMBL/GenBank/DDBJ databases">
        <title>Evolution of Trichinella species and genotypes.</title>
        <authorList>
            <person name="Korhonen P.K."/>
            <person name="Edoardo P."/>
            <person name="Giuseppe L.R."/>
            <person name="Gasser R.B."/>
        </authorList>
    </citation>
    <scope>NUCLEOTIDE SEQUENCE [LARGE SCALE GENOMIC DNA]</scope>
    <source>
        <strain evidence="1">ISS1029</strain>
    </source>
</reference>
<keyword evidence="2" id="KW-1185">Reference proteome</keyword>
<proteinExistence type="predicted"/>
<dbReference type="PANTHER" id="PTHR47160">
    <property type="entry name" value="PUTATIVE-RELATED"/>
    <property type="match status" value="1"/>
</dbReference>
<dbReference type="OrthoDB" id="5971471at2759"/>
<protein>
    <recommendedName>
        <fullName evidence="3">MULE transposase domain-containing protein</fullName>
    </recommendedName>
</protein>
<dbReference type="AlphaFoldDB" id="A0A0V1GTI6"/>